<name>A0A7R9LIZ7_9ACAR</name>
<evidence type="ECO:0000313" key="3">
    <source>
        <dbReference type="Proteomes" id="UP000759131"/>
    </source>
</evidence>
<gene>
    <name evidence="2" type="ORF">OSB1V03_LOCUS18586</name>
</gene>
<accession>A0A7R9LIZ7</accession>
<evidence type="ECO:0000313" key="2">
    <source>
        <dbReference type="EMBL" id="CAD7641292.1"/>
    </source>
</evidence>
<dbReference type="EMBL" id="CAJPIZ010025040">
    <property type="protein sequence ID" value="CAG2118635.1"/>
    <property type="molecule type" value="Genomic_DNA"/>
</dbReference>
<keyword evidence="1" id="KW-0812">Transmembrane</keyword>
<keyword evidence="1" id="KW-0472">Membrane</keyword>
<keyword evidence="3" id="KW-1185">Reference proteome</keyword>
<sequence>MSYETYLVGIVPLYLLKKWNNRISSHIIPFANELEGRGSERASLSSNAVIQVLLQFGGGVLLATVFTHLLPEIKEHYED</sequence>
<dbReference type="Proteomes" id="UP000759131">
    <property type="component" value="Unassembled WGS sequence"/>
</dbReference>
<protein>
    <submittedName>
        <fullName evidence="2">Uncharacterized protein</fullName>
    </submittedName>
</protein>
<organism evidence="2">
    <name type="scientific">Medioppia subpectinata</name>
    <dbReference type="NCBI Taxonomy" id="1979941"/>
    <lineage>
        <taxon>Eukaryota</taxon>
        <taxon>Metazoa</taxon>
        <taxon>Ecdysozoa</taxon>
        <taxon>Arthropoda</taxon>
        <taxon>Chelicerata</taxon>
        <taxon>Arachnida</taxon>
        <taxon>Acari</taxon>
        <taxon>Acariformes</taxon>
        <taxon>Sarcoptiformes</taxon>
        <taxon>Oribatida</taxon>
        <taxon>Brachypylina</taxon>
        <taxon>Oppioidea</taxon>
        <taxon>Oppiidae</taxon>
        <taxon>Medioppia</taxon>
    </lineage>
</organism>
<dbReference type="AlphaFoldDB" id="A0A7R9LIZ7"/>
<reference evidence="2" key="1">
    <citation type="submission" date="2020-11" db="EMBL/GenBank/DDBJ databases">
        <authorList>
            <person name="Tran Van P."/>
        </authorList>
    </citation>
    <scope>NUCLEOTIDE SEQUENCE</scope>
</reference>
<keyword evidence="1" id="KW-1133">Transmembrane helix</keyword>
<feature type="non-terminal residue" evidence="2">
    <location>
        <position position="79"/>
    </location>
</feature>
<evidence type="ECO:0000256" key="1">
    <source>
        <dbReference type="SAM" id="Phobius"/>
    </source>
</evidence>
<dbReference type="EMBL" id="OC879615">
    <property type="protein sequence ID" value="CAD7641292.1"/>
    <property type="molecule type" value="Genomic_DNA"/>
</dbReference>
<proteinExistence type="predicted"/>
<feature type="transmembrane region" description="Helical" evidence="1">
    <location>
        <begin position="48"/>
        <end position="70"/>
    </location>
</feature>